<accession>A0AA37SJ31</accession>
<gene>
    <name evidence="1" type="ORF">GCM10007940_03280</name>
</gene>
<dbReference type="AlphaFoldDB" id="A0AA37SJ31"/>
<comment type="caution">
    <text evidence="1">The sequence shown here is derived from an EMBL/GenBank/DDBJ whole genome shotgun (WGS) entry which is preliminary data.</text>
</comment>
<sequence length="163" mass="17334">MLGLSTIVFLDSCKKVEGCTDVEAENYNADADVSDGTCTYARDKFVGTFAGQLSCQAPLPSDEEFLIVISEGLTNNSEVLISFQNVDPPLPELTARVDGNSLVIDPETVDIALNPATPDETTQLTYSGEATIDASGVNLSGELRVLLVIIGQTLKCDMTAVKQ</sequence>
<reference evidence="1" key="2">
    <citation type="submission" date="2023-01" db="EMBL/GenBank/DDBJ databases">
        <title>Draft genome sequence of Portibacter lacus strain NBRC 108769.</title>
        <authorList>
            <person name="Sun Q."/>
            <person name="Mori K."/>
        </authorList>
    </citation>
    <scope>NUCLEOTIDE SEQUENCE</scope>
    <source>
        <strain evidence="1">NBRC 108769</strain>
    </source>
</reference>
<dbReference type="EMBL" id="BSOH01000001">
    <property type="protein sequence ID" value="GLR15713.1"/>
    <property type="molecule type" value="Genomic_DNA"/>
</dbReference>
<evidence type="ECO:0000313" key="1">
    <source>
        <dbReference type="EMBL" id="GLR15713.1"/>
    </source>
</evidence>
<organism evidence="1 2">
    <name type="scientific">Portibacter lacus</name>
    <dbReference type="NCBI Taxonomy" id="1099794"/>
    <lineage>
        <taxon>Bacteria</taxon>
        <taxon>Pseudomonadati</taxon>
        <taxon>Bacteroidota</taxon>
        <taxon>Saprospiria</taxon>
        <taxon>Saprospirales</taxon>
        <taxon>Haliscomenobacteraceae</taxon>
        <taxon>Portibacter</taxon>
    </lineage>
</organism>
<proteinExistence type="predicted"/>
<keyword evidence="2" id="KW-1185">Reference proteome</keyword>
<name>A0AA37SJ31_9BACT</name>
<protein>
    <submittedName>
        <fullName evidence="1">Uncharacterized protein</fullName>
    </submittedName>
</protein>
<dbReference type="Proteomes" id="UP001156666">
    <property type="component" value="Unassembled WGS sequence"/>
</dbReference>
<reference evidence="1" key="1">
    <citation type="journal article" date="2014" name="Int. J. Syst. Evol. Microbiol.">
        <title>Complete genome sequence of Corynebacterium casei LMG S-19264T (=DSM 44701T), isolated from a smear-ripened cheese.</title>
        <authorList>
            <consortium name="US DOE Joint Genome Institute (JGI-PGF)"/>
            <person name="Walter F."/>
            <person name="Albersmeier A."/>
            <person name="Kalinowski J."/>
            <person name="Ruckert C."/>
        </authorList>
    </citation>
    <scope>NUCLEOTIDE SEQUENCE</scope>
    <source>
        <strain evidence="1">NBRC 108769</strain>
    </source>
</reference>
<evidence type="ECO:0000313" key="2">
    <source>
        <dbReference type="Proteomes" id="UP001156666"/>
    </source>
</evidence>